<dbReference type="GO" id="GO:0004386">
    <property type="term" value="F:helicase activity"/>
    <property type="evidence" value="ECO:0007669"/>
    <property type="project" value="UniProtKB-KW"/>
</dbReference>
<name>A0AAE1LTK2_9NEOP</name>
<organism evidence="2 3">
    <name type="scientific">Frankliniella fusca</name>
    <dbReference type="NCBI Taxonomy" id="407009"/>
    <lineage>
        <taxon>Eukaryota</taxon>
        <taxon>Metazoa</taxon>
        <taxon>Ecdysozoa</taxon>
        <taxon>Arthropoda</taxon>
        <taxon>Hexapoda</taxon>
        <taxon>Insecta</taxon>
        <taxon>Pterygota</taxon>
        <taxon>Neoptera</taxon>
        <taxon>Paraneoptera</taxon>
        <taxon>Thysanoptera</taxon>
        <taxon>Terebrantia</taxon>
        <taxon>Thripoidea</taxon>
        <taxon>Thripidae</taxon>
        <taxon>Frankliniella</taxon>
    </lineage>
</organism>
<sequence>MSSASLSAPTLRCCPRSPTRVPPALPRSNLRPTPGAWPATPPRAPTGPSGALRARVKRLNQKVDESMKLMSRIREEQVEETIKLLPPEQQCLVKACSEASKQANTKGCRCATDWIYECMLMRIKAPALYEKLRRENKIALPSKRKL</sequence>
<keyword evidence="3" id="KW-1185">Reference proteome</keyword>
<evidence type="ECO:0000313" key="2">
    <source>
        <dbReference type="EMBL" id="KAK3931250.1"/>
    </source>
</evidence>
<keyword evidence="2" id="KW-0347">Helicase</keyword>
<protein>
    <submittedName>
        <fullName evidence="2">ATP-dependent RNA helicase dbp9</fullName>
    </submittedName>
</protein>
<comment type="caution">
    <text evidence="2">The sequence shown here is derived from an EMBL/GenBank/DDBJ whole genome shotgun (WGS) entry which is preliminary data.</text>
</comment>
<keyword evidence="2" id="KW-0378">Hydrolase</keyword>
<gene>
    <name evidence="2" type="ORF">KUF71_025394</name>
</gene>
<evidence type="ECO:0000313" key="3">
    <source>
        <dbReference type="Proteomes" id="UP001219518"/>
    </source>
</evidence>
<dbReference type="EMBL" id="JAHWGI010001420">
    <property type="protein sequence ID" value="KAK3931250.1"/>
    <property type="molecule type" value="Genomic_DNA"/>
</dbReference>
<keyword evidence="2" id="KW-0547">Nucleotide-binding</keyword>
<evidence type="ECO:0000256" key="1">
    <source>
        <dbReference type="SAM" id="MobiDB-lite"/>
    </source>
</evidence>
<dbReference type="Proteomes" id="UP001219518">
    <property type="component" value="Unassembled WGS sequence"/>
</dbReference>
<keyword evidence="2" id="KW-0067">ATP-binding</keyword>
<proteinExistence type="predicted"/>
<accession>A0AAE1LTK2</accession>
<dbReference type="AlphaFoldDB" id="A0AAE1LTK2"/>
<feature type="region of interest" description="Disordered" evidence="1">
    <location>
        <begin position="1"/>
        <end position="50"/>
    </location>
</feature>
<reference evidence="2" key="2">
    <citation type="journal article" date="2023" name="BMC Genomics">
        <title>Pest status, molecular evolution, and epigenetic factors derived from the genome assembly of Frankliniella fusca, a thysanopteran phytovirus vector.</title>
        <authorList>
            <person name="Catto M.A."/>
            <person name="Labadie P.E."/>
            <person name="Jacobson A.L."/>
            <person name="Kennedy G.G."/>
            <person name="Srinivasan R."/>
            <person name="Hunt B.G."/>
        </authorList>
    </citation>
    <scope>NUCLEOTIDE SEQUENCE</scope>
    <source>
        <strain evidence="2">PL_HMW_Pooled</strain>
    </source>
</reference>
<reference evidence="2" key="1">
    <citation type="submission" date="2021-07" db="EMBL/GenBank/DDBJ databases">
        <authorList>
            <person name="Catto M.A."/>
            <person name="Jacobson A."/>
            <person name="Kennedy G."/>
            <person name="Labadie P."/>
            <person name="Hunt B.G."/>
            <person name="Srinivasan R."/>
        </authorList>
    </citation>
    <scope>NUCLEOTIDE SEQUENCE</scope>
    <source>
        <strain evidence="2">PL_HMW_Pooled</strain>
        <tissue evidence="2">Head</tissue>
    </source>
</reference>